<dbReference type="EMBL" id="JBHPEI010000027">
    <property type="protein sequence ID" value="MFC1799755.1"/>
    <property type="molecule type" value="Genomic_DNA"/>
</dbReference>
<dbReference type="PANTHER" id="PTHR11647:SF1">
    <property type="entry name" value="COLLAPSIN RESPONSE MEDIATOR PROTEIN"/>
    <property type="match status" value="1"/>
</dbReference>
<dbReference type="InterPro" id="IPR011059">
    <property type="entry name" value="Metal-dep_hydrolase_composite"/>
</dbReference>
<dbReference type="PANTHER" id="PTHR11647">
    <property type="entry name" value="HYDRANTOINASE/DIHYDROPYRIMIDINASE FAMILY MEMBER"/>
    <property type="match status" value="1"/>
</dbReference>
<dbReference type="Gene3D" id="3.20.20.140">
    <property type="entry name" value="Metal-dependent hydrolases"/>
    <property type="match status" value="1"/>
</dbReference>
<evidence type="ECO:0000256" key="1">
    <source>
        <dbReference type="SAM" id="SignalP"/>
    </source>
</evidence>
<dbReference type="NCBIfam" id="NF006560">
    <property type="entry name" value="PRK09061.1"/>
    <property type="match status" value="1"/>
</dbReference>
<dbReference type="Gene3D" id="2.30.40.10">
    <property type="entry name" value="Urease, subunit C, domain 1"/>
    <property type="match status" value="1"/>
</dbReference>
<dbReference type="InterPro" id="IPR032466">
    <property type="entry name" value="Metal_Hydrolase"/>
</dbReference>
<dbReference type="Proteomes" id="UP001594288">
    <property type="component" value="Unassembled WGS sequence"/>
</dbReference>
<sequence length="567" mass="62480">MMKKITRKKYHVLSLTALAAVCAFVATSSDGMDAKSPSLDQEFDVVILNGRVMDPETKFDAVRNVGVKDGIIQVITESPLMGKETIDASGHVVAPGFIDGHQHCLEPYAYRLMLRDGRTTILDLEIGAHGPKLDEFYKAREGKAPLNFGVAVAHEFARAEVLDGFTDWKYLNTPDAVNSRKNDGWTKTRPNLEQGNQILGLIDEGLRQGGIGIGSTVGYMREGVSTREIFEMQKLAGAYGRQIGMHFRGTPGNDVAEVNGIQEMLANAAALNAPAIACHFNNPGYNLVHELLVRMQAQGYNVWGELYPYAAGSTALNAVFLEPEIWVKSLGYKYEETLQDVATLEFYTEESRKEMLKTEPTRACIVYKMPVEAIVDWLKMPGVAIGSDGMPIFPDANLTRNTPYEDYPNTHPRFAGAFAKTLRLGQDNDIPLMQLVSMSSYNYAKPLGDMGLKAMQVRGRMQEGMVADITIFSPEKVKDNATYAKGATPSTGIPYVLVNGVIVVKDSICMPDTVNPGQPIRFEPVTESKLEPLSLDRWHQTFYVVPDDFGGAAMKCCDFANSEGHKH</sequence>
<feature type="signal peptide" evidence="1">
    <location>
        <begin position="1"/>
        <end position="19"/>
    </location>
</feature>
<keyword evidence="3" id="KW-1185">Reference proteome</keyword>
<keyword evidence="1" id="KW-0732">Signal</keyword>
<evidence type="ECO:0000313" key="3">
    <source>
        <dbReference type="Proteomes" id="UP001594288"/>
    </source>
</evidence>
<dbReference type="Gene3D" id="3.30.1490.130">
    <property type="entry name" value="D-aminoacylase. Domain 3"/>
    <property type="match status" value="1"/>
</dbReference>
<accession>A0ABV6YNU7</accession>
<gene>
    <name evidence="2" type="ORF">ACFL2Z_02450</name>
</gene>
<evidence type="ECO:0000313" key="2">
    <source>
        <dbReference type="EMBL" id="MFC1799755.1"/>
    </source>
</evidence>
<protein>
    <submittedName>
        <fullName evidence="2">Amidohydrolase family protein</fullName>
    </submittedName>
</protein>
<organism evidence="2 3">
    <name type="scientific">Eiseniibacteriota bacterium</name>
    <dbReference type="NCBI Taxonomy" id="2212470"/>
    <lineage>
        <taxon>Bacteria</taxon>
        <taxon>Candidatus Eiseniibacteriota</taxon>
    </lineage>
</organism>
<reference evidence="2 3" key="1">
    <citation type="submission" date="2024-09" db="EMBL/GenBank/DDBJ databases">
        <authorList>
            <person name="D'Angelo T."/>
        </authorList>
    </citation>
    <scope>NUCLEOTIDE SEQUENCE [LARGE SCALE GENOMIC DNA]</scope>
    <source>
        <strain evidence="2">SAG AM-311-F02</strain>
    </source>
</reference>
<comment type="caution">
    <text evidence="2">The sequence shown here is derived from an EMBL/GenBank/DDBJ whole genome shotgun (WGS) entry which is preliminary data.</text>
</comment>
<name>A0ABV6YNU7_UNCEI</name>
<dbReference type="SUPFAM" id="SSF51338">
    <property type="entry name" value="Composite domain of metallo-dependent hydrolases"/>
    <property type="match status" value="1"/>
</dbReference>
<dbReference type="InterPro" id="IPR050378">
    <property type="entry name" value="Metallo-dep_Hydrolases_sf"/>
</dbReference>
<proteinExistence type="predicted"/>
<dbReference type="InterPro" id="IPR023100">
    <property type="entry name" value="D-aminoacylase_insert_dom_sf"/>
</dbReference>
<dbReference type="SUPFAM" id="SSF51556">
    <property type="entry name" value="Metallo-dependent hydrolases"/>
    <property type="match status" value="1"/>
</dbReference>
<feature type="chain" id="PRO_5047224098" evidence="1">
    <location>
        <begin position="20"/>
        <end position="567"/>
    </location>
</feature>